<accession>A0ABR0KLQ4</accession>
<dbReference type="InterPro" id="IPR034922">
    <property type="entry name" value="REX1-like_exo"/>
</dbReference>
<feature type="domain" description="Exonuclease" evidence="6">
    <location>
        <begin position="450"/>
        <end position="634"/>
    </location>
</feature>
<dbReference type="PANTHER" id="PTHR12801">
    <property type="entry name" value="RNA EXONUCLEASE REXO1 / RECO3 FAMILY MEMBER-RELATED"/>
    <property type="match status" value="1"/>
</dbReference>
<dbReference type="EMBL" id="JAVRRG010000008">
    <property type="protein sequence ID" value="KAK5100118.1"/>
    <property type="molecule type" value="Genomic_DNA"/>
</dbReference>
<comment type="similarity">
    <text evidence="1">Belongs to the REXO1/REXO3 family.</text>
</comment>
<dbReference type="InterPro" id="IPR047021">
    <property type="entry name" value="REXO1/3/4-like"/>
</dbReference>
<dbReference type="SUPFAM" id="SSF53098">
    <property type="entry name" value="Ribonuclease H-like"/>
    <property type="match status" value="1"/>
</dbReference>
<dbReference type="GO" id="GO:0004527">
    <property type="term" value="F:exonuclease activity"/>
    <property type="evidence" value="ECO:0007669"/>
    <property type="project" value="UniProtKB-KW"/>
</dbReference>
<feature type="region of interest" description="Disordered" evidence="5">
    <location>
        <begin position="602"/>
        <end position="624"/>
    </location>
</feature>
<name>A0ABR0KLQ4_9EURO</name>
<keyword evidence="2" id="KW-0540">Nuclease</keyword>
<keyword evidence="8" id="KW-1185">Reference proteome</keyword>
<protein>
    <submittedName>
        <fullName evidence="7">RNA exonuclease 3</fullName>
    </submittedName>
</protein>
<dbReference type="SMART" id="SM00479">
    <property type="entry name" value="EXOIII"/>
    <property type="match status" value="1"/>
</dbReference>
<dbReference type="Gene3D" id="3.30.420.10">
    <property type="entry name" value="Ribonuclease H-like superfamily/Ribonuclease H"/>
    <property type="match status" value="1"/>
</dbReference>
<evidence type="ECO:0000256" key="3">
    <source>
        <dbReference type="ARBA" id="ARBA00022801"/>
    </source>
</evidence>
<dbReference type="CDD" id="cd06145">
    <property type="entry name" value="REX1_like"/>
    <property type="match status" value="1"/>
</dbReference>
<organism evidence="7 8">
    <name type="scientific">Lithohypha guttulata</name>
    <dbReference type="NCBI Taxonomy" id="1690604"/>
    <lineage>
        <taxon>Eukaryota</taxon>
        <taxon>Fungi</taxon>
        <taxon>Dikarya</taxon>
        <taxon>Ascomycota</taxon>
        <taxon>Pezizomycotina</taxon>
        <taxon>Eurotiomycetes</taxon>
        <taxon>Chaetothyriomycetidae</taxon>
        <taxon>Chaetothyriales</taxon>
        <taxon>Trichomeriaceae</taxon>
        <taxon>Lithohypha</taxon>
    </lineage>
</organism>
<feature type="region of interest" description="Disordered" evidence="5">
    <location>
        <begin position="32"/>
        <end position="193"/>
    </location>
</feature>
<evidence type="ECO:0000313" key="8">
    <source>
        <dbReference type="Proteomes" id="UP001345013"/>
    </source>
</evidence>
<evidence type="ECO:0000259" key="6">
    <source>
        <dbReference type="SMART" id="SM00479"/>
    </source>
</evidence>
<evidence type="ECO:0000256" key="4">
    <source>
        <dbReference type="ARBA" id="ARBA00022839"/>
    </source>
</evidence>
<keyword evidence="4 7" id="KW-0269">Exonuclease</keyword>
<sequence length="669" mass="73607">MFSSRGLFKDVPCPGKHECTLPNCFFKHEPPAAEPQVTSNAGQVYDPEVIHLEDSPPPTKRRRLDTSDPITQADPPSRQITVQGNGPPESVIQIVSSHSPQPNEPPPKSPSRKPISNGTIAIKSPASVQPTPVSGATNKPAARSKEPTSATRVVSPPPTSRNSKGSSPPPKPYRKSADTRGLNPRPIEQSPVKFETRHTYLKKLHKQIEDANNRYQREFANQPELKLSKDELETQALDDEERIANAYPSPDAYKNNLAHRLAFYTAKKMTATIWKDTITLTWLTNPNVAALSFQPQQSIDKAETGLSTEAQDVTILKHLRTGLHQHAKHGYIIRAPDEKAIAAAKALQKSQAYNETCDRCGTHFQVFPGRSDPSGMGRLTTKGPCRYHWGRIPRYNGNARSTFSCCGSGSGSEGCEITEHHVFKVTDAARLASLLQFRETSPHNDSKVRGPVVFDCEMSYTTRGLELIRLTALSWPSNTTVLDILVRPIGEILDFNTRFSGVTKEMYLSASDYGHAGKPPRYGAGEPLQIAASPAAARALLFDHLNPDTPLLGHAIDNDLNACRIIHPFVIDTVLLYPHPKGLPIRYKLRDLARMHLGRQIQANSGDGSEGHDSKEDSAATGDLVRKKVGQKWQEFKRNGWWWKGETLMAPGTAKSLKTVGNGIGASNL</sequence>
<dbReference type="Proteomes" id="UP001345013">
    <property type="component" value="Unassembled WGS sequence"/>
</dbReference>
<reference evidence="7 8" key="1">
    <citation type="submission" date="2023-08" db="EMBL/GenBank/DDBJ databases">
        <title>Black Yeasts Isolated from many extreme environments.</title>
        <authorList>
            <person name="Coleine C."/>
            <person name="Stajich J.E."/>
            <person name="Selbmann L."/>
        </authorList>
    </citation>
    <scope>NUCLEOTIDE SEQUENCE [LARGE SCALE GENOMIC DNA]</scope>
    <source>
        <strain evidence="7 8">CCFEE 5885</strain>
    </source>
</reference>
<proteinExistence type="inferred from homology"/>
<feature type="compositionally biased region" description="Basic and acidic residues" evidence="5">
    <location>
        <begin position="609"/>
        <end position="618"/>
    </location>
</feature>
<dbReference type="InterPro" id="IPR012337">
    <property type="entry name" value="RNaseH-like_sf"/>
</dbReference>
<dbReference type="InterPro" id="IPR036397">
    <property type="entry name" value="RNaseH_sf"/>
</dbReference>
<keyword evidence="3" id="KW-0378">Hydrolase</keyword>
<evidence type="ECO:0000313" key="7">
    <source>
        <dbReference type="EMBL" id="KAK5100118.1"/>
    </source>
</evidence>
<feature type="compositionally biased region" description="Polar residues" evidence="5">
    <location>
        <begin position="126"/>
        <end position="137"/>
    </location>
</feature>
<evidence type="ECO:0000256" key="1">
    <source>
        <dbReference type="ARBA" id="ARBA00006357"/>
    </source>
</evidence>
<evidence type="ECO:0000256" key="5">
    <source>
        <dbReference type="SAM" id="MobiDB-lite"/>
    </source>
</evidence>
<dbReference type="PANTHER" id="PTHR12801:SF112">
    <property type="entry name" value="RNA EXONUCLEASE 3"/>
    <property type="match status" value="1"/>
</dbReference>
<dbReference type="InterPro" id="IPR013520">
    <property type="entry name" value="Ribonucl_H"/>
</dbReference>
<gene>
    <name evidence="7" type="primary">REX3</name>
    <name evidence="7" type="ORF">LTR24_001183</name>
</gene>
<evidence type="ECO:0000256" key="2">
    <source>
        <dbReference type="ARBA" id="ARBA00022722"/>
    </source>
</evidence>
<comment type="caution">
    <text evidence="7">The sequence shown here is derived from an EMBL/GenBank/DDBJ whole genome shotgun (WGS) entry which is preliminary data.</text>
</comment>